<evidence type="ECO:0000313" key="3">
    <source>
        <dbReference type="EMBL" id="RFU25639.1"/>
    </source>
</evidence>
<dbReference type="InterPro" id="IPR036282">
    <property type="entry name" value="Glutathione-S-Trfase_C_sf"/>
</dbReference>
<feature type="non-terminal residue" evidence="3">
    <location>
        <position position="1"/>
    </location>
</feature>
<dbReference type="OrthoDB" id="202840at2759"/>
<feature type="domain" description="GST N-terminal" evidence="1">
    <location>
        <begin position="2"/>
        <end position="81"/>
    </location>
</feature>
<dbReference type="InterPro" id="IPR010987">
    <property type="entry name" value="Glutathione-S-Trfase_C-like"/>
</dbReference>
<gene>
    <name evidence="3" type="ORF">B7463_g10699</name>
</gene>
<dbReference type="SUPFAM" id="SSF47616">
    <property type="entry name" value="GST C-terminal domain-like"/>
    <property type="match status" value="1"/>
</dbReference>
<evidence type="ECO:0000259" key="2">
    <source>
        <dbReference type="PROSITE" id="PS50405"/>
    </source>
</evidence>
<dbReference type="InterPro" id="IPR004046">
    <property type="entry name" value="GST_C"/>
</dbReference>
<dbReference type="SUPFAM" id="SSF52833">
    <property type="entry name" value="Thioredoxin-like"/>
    <property type="match status" value="1"/>
</dbReference>
<evidence type="ECO:0000259" key="1">
    <source>
        <dbReference type="PROSITE" id="PS50404"/>
    </source>
</evidence>
<dbReference type="CDD" id="cd00570">
    <property type="entry name" value="GST_N_family"/>
    <property type="match status" value="1"/>
</dbReference>
<dbReference type="InterPro" id="IPR004045">
    <property type="entry name" value="Glutathione_S-Trfase_N"/>
</dbReference>
<accession>A0A3E2GWZ3</accession>
<protein>
    <recommendedName>
        <fullName evidence="5">GST N-terminal domain-containing protein</fullName>
    </recommendedName>
</protein>
<dbReference type="Proteomes" id="UP000258309">
    <property type="component" value="Unassembled WGS sequence"/>
</dbReference>
<dbReference type="InterPro" id="IPR036249">
    <property type="entry name" value="Thioredoxin-like_sf"/>
</dbReference>
<evidence type="ECO:0008006" key="5">
    <source>
        <dbReference type="Google" id="ProtNLM"/>
    </source>
</evidence>
<sequence>MSDIILHNFQASPFGAKIRLILGLKHLPWKWAETELILPKPNLTALTGGYRKSPVLQIGADIYCDSRLIAQELEARYPTPTLFPGGNRGLILALSCWSDRDLHIASSGLVIGVNKKQFPGDLMNDRRKYFDGFLDFDGLDHDIPHLTSVLRPHVDFVEQQLSDGRPFLLGQEISLADFHAYVEIWTARTFVPFVEKVFAPFKHVSEWEKRVKDVGYGEYSTISAAEAHEIAKNSDPLPGKGVDPDDALGLTAGDLVVVTPDDYGREPVVGNLRTLTTHEVAIERNDPIVGKVVVHFPRIGFRVAAVAS</sequence>
<dbReference type="AlphaFoldDB" id="A0A3E2GWZ3"/>
<dbReference type="OMA" id="PRIGFRI"/>
<name>A0A3E2GWZ3_SCYLI</name>
<keyword evidence="4" id="KW-1185">Reference proteome</keyword>
<dbReference type="Pfam" id="PF13417">
    <property type="entry name" value="GST_N_3"/>
    <property type="match status" value="1"/>
</dbReference>
<comment type="caution">
    <text evidence="3">The sequence shown here is derived from an EMBL/GenBank/DDBJ whole genome shotgun (WGS) entry which is preliminary data.</text>
</comment>
<dbReference type="Pfam" id="PF00043">
    <property type="entry name" value="GST_C"/>
    <property type="match status" value="1"/>
</dbReference>
<feature type="non-terminal residue" evidence="3">
    <location>
        <position position="308"/>
    </location>
</feature>
<dbReference type="PROSITE" id="PS50404">
    <property type="entry name" value="GST_NTER"/>
    <property type="match status" value="1"/>
</dbReference>
<dbReference type="Gene3D" id="3.40.30.110">
    <property type="match status" value="2"/>
</dbReference>
<reference evidence="3 4" key="1">
    <citation type="submission" date="2018-05" db="EMBL/GenBank/DDBJ databases">
        <title>Draft genome sequence of Scytalidium lignicola DSM 105466, a ubiquitous saprotrophic fungus.</title>
        <authorList>
            <person name="Buettner E."/>
            <person name="Gebauer A.M."/>
            <person name="Hofrichter M."/>
            <person name="Liers C."/>
            <person name="Kellner H."/>
        </authorList>
    </citation>
    <scope>NUCLEOTIDE SEQUENCE [LARGE SCALE GENOMIC DNA]</scope>
    <source>
        <strain evidence="3 4">DSM 105466</strain>
    </source>
</reference>
<organism evidence="3 4">
    <name type="scientific">Scytalidium lignicola</name>
    <name type="common">Hyphomycete</name>
    <dbReference type="NCBI Taxonomy" id="5539"/>
    <lineage>
        <taxon>Eukaryota</taxon>
        <taxon>Fungi</taxon>
        <taxon>Dikarya</taxon>
        <taxon>Ascomycota</taxon>
        <taxon>Pezizomycotina</taxon>
        <taxon>Leotiomycetes</taxon>
        <taxon>Leotiomycetes incertae sedis</taxon>
        <taxon>Scytalidium</taxon>
    </lineage>
</organism>
<dbReference type="EMBL" id="NCSJ02000318">
    <property type="protein sequence ID" value="RFU25639.1"/>
    <property type="molecule type" value="Genomic_DNA"/>
</dbReference>
<evidence type="ECO:0000313" key="4">
    <source>
        <dbReference type="Proteomes" id="UP000258309"/>
    </source>
</evidence>
<proteinExistence type="predicted"/>
<feature type="domain" description="GST C-terminal" evidence="2">
    <location>
        <begin position="84"/>
        <end position="234"/>
    </location>
</feature>
<dbReference type="STRING" id="5539.A0A3E2GWZ3"/>
<dbReference type="PROSITE" id="PS50405">
    <property type="entry name" value="GST_CTER"/>
    <property type="match status" value="1"/>
</dbReference>